<dbReference type="InterPro" id="IPR015797">
    <property type="entry name" value="NUDIX_hydrolase-like_dom_sf"/>
</dbReference>
<evidence type="ECO:0000256" key="1">
    <source>
        <dbReference type="ARBA" id="ARBA00001946"/>
    </source>
</evidence>
<feature type="compositionally biased region" description="Basic and acidic residues" evidence="4">
    <location>
        <begin position="365"/>
        <end position="396"/>
    </location>
</feature>
<dbReference type="EMBL" id="CP023692">
    <property type="protein sequence ID" value="QEV44622.1"/>
    <property type="molecule type" value="Genomic_DNA"/>
</dbReference>
<evidence type="ECO:0000256" key="2">
    <source>
        <dbReference type="ARBA" id="ARBA00022801"/>
    </source>
</evidence>
<keyword evidence="3" id="KW-0460">Magnesium</keyword>
<evidence type="ECO:0000313" key="6">
    <source>
        <dbReference type="EMBL" id="QEV44622.1"/>
    </source>
</evidence>
<dbReference type="CDD" id="cd18876">
    <property type="entry name" value="NUDIX_Hydrolase"/>
    <property type="match status" value="1"/>
</dbReference>
<accession>A0A5J6J3D2</accession>
<sequence>MPDRPSAPPSDSPAGRTPGHAPGHAPGRPSPDEVRLYYAARPSPLVAATAIVLDPAGRVLVLAPSPPRAEAELPGTAVEDTQTPEEALARGLEEELGLSAPIGRLLAVETRRPGPLGRSLIAHVHLVGPLPPEQAGALASADGGPAGARWLVPEEAYAALPARLAPRLRAALAALYAGSLAHLVDGVPQPGSPAGLDPRRRTALEHAGSFDAASHRAARPKAVTAASVVFTDSAGRVLLVEPSYGNSGRWNLPGGGIDSDLGETPRAAARREVREELGLDLAPGRLLGVNWAHKPGYPARIRFLYDGGVLDDAALARIRLAPFELLRWRAAPVGELRALVKPSLRRQIEACLRARAEGTGPLELHAGRPADAPRERKGKKGTGEKKEKEKGTKGKR</sequence>
<dbReference type="GeneID" id="95610053"/>
<feature type="region of interest" description="Disordered" evidence="4">
    <location>
        <begin position="1"/>
        <end position="32"/>
    </location>
</feature>
<dbReference type="InterPro" id="IPR000086">
    <property type="entry name" value="NUDIX_hydrolase_dom"/>
</dbReference>
<dbReference type="Pfam" id="PF00293">
    <property type="entry name" value="NUDIX"/>
    <property type="match status" value="2"/>
</dbReference>
<evidence type="ECO:0000256" key="4">
    <source>
        <dbReference type="SAM" id="MobiDB-lite"/>
    </source>
</evidence>
<dbReference type="AlphaFoldDB" id="A0A5J6J3D2"/>
<gene>
    <name evidence="6" type="ORF">CP980_05695</name>
</gene>
<feature type="compositionally biased region" description="Low complexity" evidence="4">
    <location>
        <begin position="12"/>
        <end position="27"/>
    </location>
</feature>
<dbReference type="RefSeq" id="WP_150492825.1">
    <property type="nucleotide sequence ID" value="NZ_BNBW01000001.1"/>
</dbReference>
<dbReference type="KEGG" id="svn:CP980_05695"/>
<dbReference type="Gene3D" id="3.90.79.10">
    <property type="entry name" value="Nucleoside Triphosphate Pyrophosphohydrolase"/>
    <property type="match status" value="2"/>
</dbReference>
<evidence type="ECO:0000313" key="7">
    <source>
        <dbReference type="Proteomes" id="UP000325563"/>
    </source>
</evidence>
<reference evidence="6 7" key="1">
    <citation type="submission" date="2017-09" db="EMBL/GenBank/DDBJ databases">
        <authorList>
            <person name="Lee N."/>
            <person name="Cho B.-K."/>
        </authorList>
    </citation>
    <scope>NUCLEOTIDE SEQUENCE [LARGE SCALE GENOMIC DNA]</scope>
    <source>
        <strain evidence="6 7">ATCC 27476</strain>
    </source>
</reference>
<keyword evidence="2 6" id="KW-0378">Hydrolase</keyword>
<keyword evidence="7" id="KW-1185">Reference proteome</keyword>
<proteinExistence type="predicted"/>
<name>A0A5J6J3D2_STRVI</name>
<protein>
    <submittedName>
        <fullName evidence="6">NUDIX hydrolase</fullName>
    </submittedName>
</protein>
<comment type="cofactor">
    <cofactor evidence="1">
        <name>Mg(2+)</name>
        <dbReference type="ChEBI" id="CHEBI:18420"/>
    </cofactor>
</comment>
<dbReference type="PANTHER" id="PTHR43046">
    <property type="entry name" value="GDP-MANNOSE MANNOSYL HYDROLASE"/>
    <property type="match status" value="1"/>
</dbReference>
<evidence type="ECO:0000256" key="3">
    <source>
        <dbReference type="ARBA" id="ARBA00022842"/>
    </source>
</evidence>
<organism evidence="6 7">
    <name type="scientific">Streptomyces vinaceus</name>
    <dbReference type="NCBI Taxonomy" id="1960"/>
    <lineage>
        <taxon>Bacteria</taxon>
        <taxon>Bacillati</taxon>
        <taxon>Actinomycetota</taxon>
        <taxon>Actinomycetes</taxon>
        <taxon>Kitasatosporales</taxon>
        <taxon>Streptomycetaceae</taxon>
        <taxon>Streptomyces</taxon>
    </lineage>
</organism>
<dbReference type="Proteomes" id="UP000325563">
    <property type="component" value="Chromosome"/>
</dbReference>
<feature type="region of interest" description="Disordered" evidence="4">
    <location>
        <begin position="359"/>
        <end position="396"/>
    </location>
</feature>
<dbReference type="GO" id="GO:0016787">
    <property type="term" value="F:hydrolase activity"/>
    <property type="evidence" value="ECO:0007669"/>
    <property type="project" value="UniProtKB-KW"/>
</dbReference>
<dbReference type="PANTHER" id="PTHR43046:SF12">
    <property type="entry name" value="GDP-MANNOSE MANNOSYL HYDROLASE"/>
    <property type="match status" value="1"/>
</dbReference>
<feature type="compositionally biased region" description="Pro residues" evidence="4">
    <location>
        <begin position="1"/>
        <end position="11"/>
    </location>
</feature>
<dbReference type="PROSITE" id="PS51462">
    <property type="entry name" value="NUDIX"/>
    <property type="match status" value="2"/>
</dbReference>
<feature type="domain" description="Nudix hydrolase" evidence="5">
    <location>
        <begin position="43"/>
        <end position="175"/>
    </location>
</feature>
<evidence type="ECO:0000259" key="5">
    <source>
        <dbReference type="PROSITE" id="PS51462"/>
    </source>
</evidence>
<feature type="domain" description="Nudix hydrolase" evidence="5">
    <location>
        <begin position="220"/>
        <end position="353"/>
    </location>
</feature>
<dbReference type="SUPFAM" id="SSF55811">
    <property type="entry name" value="Nudix"/>
    <property type="match status" value="2"/>
</dbReference>